<feature type="transmembrane region" description="Helical" evidence="10">
    <location>
        <begin position="174"/>
        <end position="193"/>
    </location>
</feature>
<dbReference type="SUPFAM" id="SSF52540">
    <property type="entry name" value="P-loop containing nucleoside triphosphate hydrolases"/>
    <property type="match status" value="2"/>
</dbReference>
<evidence type="ECO:0000256" key="7">
    <source>
        <dbReference type="ARBA" id="ARBA00022989"/>
    </source>
</evidence>
<keyword evidence="8 10" id="KW-0472">Membrane</keyword>
<evidence type="ECO:0000256" key="2">
    <source>
        <dbReference type="ARBA" id="ARBA00007577"/>
    </source>
</evidence>
<feature type="transmembrane region" description="Helical" evidence="10">
    <location>
        <begin position="805"/>
        <end position="831"/>
    </location>
</feature>
<dbReference type="InterPro" id="IPR036640">
    <property type="entry name" value="ABC1_TM_sf"/>
</dbReference>
<dbReference type="FunFam" id="3.40.50.300:FF:000913">
    <property type="entry name" value="ABC multidrug transporter SitT"/>
    <property type="match status" value="1"/>
</dbReference>
<comment type="similarity">
    <text evidence="2">Belongs to the ABC transporter superfamily. ABCB family. Multidrug resistance exporter (TC 3.A.1.201) subfamily.</text>
</comment>
<dbReference type="InterPro" id="IPR003593">
    <property type="entry name" value="AAA+_ATPase"/>
</dbReference>
<evidence type="ECO:0000256" key="8">
    <source>
        <dbReference type="ARBA" id="ARBA00023136"/>
    </source>
</evidence>
<dbReference type="PROSITE" id="PS50929">
    <property type="entry name" value="ABC_TM1F"/>
    <property type="match status" value="2"/>
</dbReference>
<evidence type="ECO:0000256" key="4">
    <source>
        <dbReference type="ARBA" id="ARBA00022692"/>
    </source>
</evidence>
<keyword evidence="5" id="KW-0547">Nucleotide-binding</keyword>
<dbReference type="GO" id="GO:0016887">
    <property type="term" value="F:ATP hydrolysis activity"/>
    <property type="evidence" value="ECO:0007669"/>
    <property type="project" value="InterPro"/>
</dbReference>
<feature type="transmembrane region" description="Helical" evidence="10">
    <location>
        <begin position="199"/>
        <end position="220"/>
    </location>
</feature>
<dbReference type="Pfam" id="PF00664">
    <property type="entry name" value="ABC_membrane"/>
    <property type="match status" value="2"/>
</dbReference>
<accession>A0A2G5HM39</accession>
<feature type="transmembrane region" description="Helical" evidence="10">
    <location>
        <begin position="875"/>
        <end position="898"/>
    </location>
</feature>
<feature type="region of interest" description="Disordered" evidence="9">
    <location>
        <begin position="678"/>
        <end position="697"/>
    </location>
</feature>
<dbReference type="CDD" id="cd18577">
    <property type="entry name" value="ABC_6TM_Pgp_ABCB1_D1_like"/>
    <property type="match status" value="1"/>
</dbReference>
<dbReference type="GO" id="GO:0015421">
    <property type="term" value="F:ABC-type oligopeptide transporter activity"/>
    <property type="evidence" value="ECO:0007669"/>
    <property type="project" value="TreeGrafter"/>
</dbReference>
<dbReference type="PROSITE" id="PS50893">
    <property type="entry name" value="ABC_TRANSPORTER_2"/>
    <property type="match status" value="2"/>
</dbReference>
<feature type="transmembrane region" description="Helical" evidence="10">
    <location>
        <begin position="319"/>
        <end position="342"/>
    </location>
</feature>
<dbReference type="EMBL" id="LKMD01000105">
    <property type="protein sequence ID" value="PIA93619.1"/>
    <property type="molecule type" value="Genomic_DNA"/>
</dbReference>
<keyword evidence="4 10" id="KW-0812">Transmembrane</keyword>
<dbReference type="FunFam" id="1.20.1560.10:FF:000057">
    <property type="entry name" value="ABC multidrug transporter SitT"/>
    <property type="match status" value="2"/>
</dbReference>
<feature type="domain" description="ABC transporter" evidence="11">
    <location>
        <begin position="383"/>
        <end position="662"/>
    </location>
</feature>
<evidence type="ECO:0000256" key="6">
    <source>
        <dbReference type="ARBA" id="ARBA00022840"/>
    </source>
</evidence>
<dbReference type="InterPro" id="IPR039421">
    <property type="entry name" value="Type_1_exporter"/>
</dbReference>
<dbReference type="SMART" id="SM00382">
    <property type="entry name" value="AAA"/>
    <property type="match status" value="2"/>
</dbReference>
<feature type="region of interest" description="Disordered" evidence="9">
    <location>
        <begin position="710"/>
        <end position="739"/>
    </location>
</feature>
<dbReference type="EMBL" id="CP134187">
    <property type="protein sequence ID" value="WPB02123.1"/>
    <property type="molecule type" value="Genomic_DNA"/>
</dbReference>
<evidence type="ECO:0000256" key="10">
    <source>
        <dbReference type="SAM" id="Phobius"/>
    </source>
</evidence>
<dbReference type="InterPro" id="IPR027417">
    <property type="entry name" value="P-loop_NTPase"/>
</dbReference>
<dbReference type="PROSITE" id="PS00211">
    <property type="entry name" value="ABC_TRANSPORTER_1"/>
    <property type="match status" value="2"/>
</dbReference>
<dbReference type="InterPro" id="IPR003439">
    <property type="entry name" value="ABC_transporter-like_ATP-bd"/>
</dbReference>
<dbReference type="GO" id="GO:0005524">
    <property type="term" value="F:ATP binding"/>
    <property type="evidence" value="ECO:0007669"/>
    <property type="project" value="UniProtKB-KW"/>
</dbReference>
<dbReference type="InterPro" id="IPR017871">
    <property type="entry name" value="ABC_transporter-like_CS"/>
</dbReference>
<evidence type="ECO:0000259" key="12">
    <source>
        <dbReference type="PROSITE" id="PS50929"/>
    </source>
</evidence>
<dbReference type="GO" id="GO:0090374">
    <property type="term" value="P:oligopeptide export from mitochondrion"/>
    <property type="evidence" value="ECO:0007669"/>
    <property type="project" value="TreeGrafter"/>
</dbReference>
<feature type="transmembrane region" description="Helical" evidence="10">
    <location>
        <begin position="43"/>
        <end position="67"/>
    </location>
</feature>
<dbReference type="Pfam" id="PF00005">
    <property type="entry name" value="ABC_tran"/>
    <property type="match status" value="2"/>
</dbReference>
<protein>
    <submittedName>
        <fullName evidence="13">ABC transporter B family member 3</fullName>
    </submittedName>
</protein>
<sequence>MGIFKRQKAVAKTEPEEPKEPWYREATTWFRLLFSPGFTAWDVLLLIGGIVGAIAAGVPFPLLGILFGQLINDLNSADCVQQDATASTGGLSDSVIQKVAYICYVTIANWCFIYIYTNCWTIFGERLVRRLRERYLRALLRQELAFFDQLPAGDVSSRLSNDLNSIQTGTSEKVGIVIASVSYFVASYIVAFMKYAELAGILVSLVPAYFLMAFVGSYFIKRFTGRVSDQLALATSIASESLSKLTIVHAFGANARLEAKFTEYLGGVRKEGSKKAIAAAVQLGLLYFIAYSTNALAYWRGSEGIAESVEDGNGASRVGAVYTVIFLLIDASFILSQVAPFLQIFGTAAGASDKLNNAIQRKSAIDPTDSSYGRRLDHIEGGLTFQNVKFSYPSRPDVEVLKDLNITIPEYKHTAIVGQSGSGKSTVAALLARLYDPLDGSVTLDGINVKEMNVGQLRGLIGTVQQDPGLLDRSILENIAHGLVNSSASHEEIDAVLNGDLALFADKVREKKNGNFESVLQGEKQAVRDVVDRVVKAASTADAITFIQRLDDGFATKVGSSGNQFSGGQKQRIALSRALVRDPQILLLDEATSALDSRSELLIQGALREAAKGRTTINIAHRLSTVKHADNIIVMRSGKVVEQGSHAELIAKDDVYASMVRLQTVSQNQEADASSALLGAPEDEISSRSSSSDVVDEKAVLREQSIASATSKERIDQAQKDGATGDQQKDSEKDKSAKEKKRGVWSTIRGFGHLTRSQSIYLLVAFIAATIVGGSYSGEAVIFGHTISSFSACEEPSDIRSAGHFWGLLFFILAIIEFFANLTMGSLFGLVGENTLFKIRILSLRTLLGQDADWHQSEGRDPAGLLSFITSDANALAGLTGTILGTLFSILINSIAGVALSLAIAWRIAVVLLACVPVLLGSGIMRLRVFAKFHEKHGAAFASATGLAVESVNSIRTISIFSLEEEAVNIYHRALKKPYEATLKSILHSNAWLATAYSVANLVYALAYYWGSRNIIEGYASQKEFFIVLPALLFSAQTCGQLFALAPDFSKSRVSASRLLDLLDIGRQNHTLTQNDIHTSPKKLAASTGYAAQAEKDVELGTEKPDLPRTGGTAVKFDSVRFSYPARPDTEVLKGLDLNIKPGQFAALVGPSGAGKSTIISLIERFYRPSSGLITLDDRNIGASISPSFRNEIALVPQESVMFEGTLRFNLSLGARPDQEHVSDAEIEEACRLANIHDTIKALPEGYDTRCGPNGNQFSGGQRQRLSIARALLRQPRLLLLDESTSALDSESEKMVQDALENVRKSGEVTVVAIAHRLHTIEKADCIFVIEDGKCTAKGTHQVLLRDSESYRTNALHQVLGD</sequence>
<evidence type="ECO:0000256" key="5">
    <source>
        <dbReference type="ARBA" id="ARBA00022741"/>
    </source>
</evidence>
<keyword evidence="16" id="KW-1185">Reference proteome</keyword>
<feature type="domain" description="ABC transmembrane type-1" evidence="12">
    <location>
        <begin position="47"/>
        <end position="347"/>
    </location>
</feature>
<name>A0A2G5HM39_CERBT</name>
<feature type="transmembrane region" description="Helical" evidence="10">
    <location>
        <begin position="760"/>
        <end position="785"/>
    </location>
</feature>
<dbReference type="CDD" id="cd18578">
    <property type="entry name" value="ABC_6TM_Pgp_ABCB1_D2_like"/>
    <property type="match status" value="1"/>
</dbReference>
<evidence type="ECO:0000256" key="1">
    <source>
        <dbReference type="ARBA" id="ARBA00004141"/>
    </source>
</evidence>
<reference evidence="13 15" key="1">
    <citation type="submission" date="2015-10" db="EMBL/GenBank/DDBJ databases">
        <title>The cercosporin biosynthetic gene cluster was horizontally transferred to several fungal lineages and shown to be expanded in Cercospora beticola based on microsynteny with recipient genomes.</title>
        <authorList>
            <person name="De Jonge R."/>
            <person name="Ebert M.K."/>
            <person name="Suttle J.C."/>
            <person name="Jurick Ii W.M."/>
            <person name="Secor G.A."/>
            <person name="Thomma B.P."/>
            <person name="Van De Peer Y."/>
            <person name="Bolton M.D."/>
        </authorList>
    </citation>
    <scope>NUCLEOTIDE SEQUENCE [LARGE SCALE GENOMIC DNA]</scope>
    <source>
        <strain evidence="13 15">09-40</strain>
    </source>
</reference>
<evidence type="ECO:0000256" key="9">
    <source>
        <dbReference type="SAM" id="MobiDB-lite"/>
    </source>
</evidence>
<feature type="transmembrane region" description="Helical" evidence="10">
    <location>
        <begin position="904"/>
        <end position="927"/>
    </location>
</feature>
<gene>
    <name evidence="13" type="ORF">CB0940_04844</name>
    <name evidence="14" type="ORF">RHO25_006757</name>
</gene>
<evidence type="ECO:0000313" key="13">
    <source>
        <dbReference type="EMBL" id="PIA93619.1"/>
    </source>
</evidence>
<dbReference type="Gene3D" id="3.40.50.300">
    <property type="entry name" value="P-loop containing nucleotide triphosphate hydrolases"/>
    <property type="match status" value="2"/>
</dbReference>
<reference evidence="14 16" key="2">
    <citation type="submission" date="2023-09" db="EMBL/GenBank/DDBJ databases">
        <title>Complete-Gapless Cercospora beticola genome.</title>
        <authorList>
            <person name="Wyatt N.A."/>
            <person name="Spanner R.E."/>
            <person name="Bolton M.D."/>
        </authorList>
    </citation>
    <scope>NUCLEOTIDE SEQUENCE [LARGE SCALE GENOMIC DNA]</scope>
    <source>
        <strain evidence="14">Cb09-40</strain>
    </source>
</reference>
<feature type="transmembrane region" description="Helical" evidence="10">
    <location>
        <begin position="276"/>
        <end position="299"/>
    </location>
</feature>
<dbReference type="OrthoDB" id="6500128at2759"/>
<evidence type="ECO:0000259" key="11">
    <source>
        <dbReference type="PROSITE" id="PS50893"/>
    </source>
</evidence>
<dbReference type="Proteomes" id="UP001302367">
    <property type="component" value="Chromosome 4"/>
</dbReference>
<dbReference type="Proteomes" id="UP000230605">
    <property type="component" value="Chromosome 4"/>
</dbReference>
<feature type="compositionally biased region" description="Basic and acidic residues" evidence="9">
    <location>
        <begin position="727"/>
        <end position="737"/>
    </location>
</feature>
<dbReference type="GO" id="GO:0005743">
    <property type="term" value="C:mitochondrial inner membrane"/>
    <property type="evidence" value="ECO:0007669"/>
    <property type="project" value="TreeGrafter"/>
</dbReference>
<feature type="transmembrane region" description="Helical" evidence="10">
    <location>
        <begin position="1025"/>
        <end position="1046"/>
    </location>
</feature>
<evidence type="ECO:0000313" key="14">
    <source>
        <dbReference type="EMBL" id="WPB02123.1"/>
    </source>
</evidence>
<keyword evidence="3" id="KW-0813">Transport</keyword>
<dbReference type="PANTHER" id="PTHR43394">
    <property type="entry name" value="ATP-DEPENDENT PERMEASE MDL1, MITOCHONDRIAL"/>
    <property type="match status" value="1"/>
</dbReference>
<dbReference type="Gene3D" id="1.20.1560.10">
    <property type="entry name" value="ABC transporter type 1, transmembrane domain"/>
    <property type="match status" value="1"/>
</dbReference>
<dbReference type="InterPro" id="IPR011527">
    <property type="entry name" value="ABC1_TM_dom"/>
</dbReference>
<comment type="subcellular location">
    <subcellularLocation>
        <location evidence="1">Membrane</location>
        <topology evidence="1">Multi-pass membrane protein</topology>
    </subcellularLocation>
</comment>
<keyword evidence="6" id="KW-0067">ATP-binding</keyword>
<feature type="domain" description="ABC transporter" evidence="11">
    <location>
        <begin position="1115"/>
        <end position="1357"/>
    </location>
</feature>
<dbReference type="SUPFAM" id="SSF90123">
    <property type="entry name" value="ABC transporter transmembrane region"/>
    <property type="match status" value="2"/>
</dbReference>
<evidence type="ECO:0000313" key="16">
    <source>
        <dbReference type="Proteomes" id="UP001302367"/>
    </source>
</evidence>
<organism evidence="13 15">
    <name type="scientific">Cercospora beticola</name>
    <name type="common">Sugarbeet leaf spot fungus</name>
    <dbReference type="NCBI Taxonomy" id="122368"/>
    <lineage>
        <taxon>Eukaryota</taxon>
        <taxon>Fungi</taxon>
        <taxon>Dikarya</taxon>
        <taxon>Ascomycota</taxon>
        <taxon>Pezizomycotina</taxon>
        <taxon>Dothideomycetes</taxon>
        <taxon>Dothideomycetidae</taxon>
        <taxon>Mycosphaerellales</taxon>
        <taxon>Mycosphaerellaceae</taxon>
        <taxon>Cercospora</taxon>
    </lineage>
</organism>
<feature type="transmembrane region" description="Helical" evidence="10">
    <location>
        <begin position="99"/>
        <end position="123"/>
    </location>
</feature>
<dbReference type="PANTHER" id="PTHR43394:SF27">
    <property type="entry name" value="ATP-DEPENDENT TRANSLOCASE ABCB1-LIKE"/>
    <property type="match status" value="1"/>
</dbReference>
<evidence type="ECO:0000313" key="15">
    <source>
        <dbReference type="Proteomes" id="UP000230605"/>
    </source>
</evidence>
<proteinExistence type="inferred from homology"/>
<feature type="domain" description="ABC transmembrane type-1" evidence="12">
    <location>
        <begin position="763"/>
        <end position="1051"/>
    </location>
</feature>
<keyword evidence="7 10" id="KW-1133">Transmembrane helix</keyword>
<feature type="transmembrane region" description="Helical" evidence="10">
    <location>
        <begin position="991"/>
        <end position="1010"/>
    </location>
</feature>
<evidence type="ECO:0000256" key="3">
    <source>
        <dbReference type="ARBA" id="ARBA00022448"/>
    </source>
</evidence>